<keyword evidence="4" id="KW-0223">Dioxygenase</keyword>
<keyword evidence="1" id="KW-0285">Flavoprotein</keyword>
<reference evidence="4 5" key="1">
    <citation type="journal article" date="2015" name="Nature">
        <title>rRNA introns, odd ribosomes, and small enigmatic genomes across a large radiation of phyla.</title>
        <authorList>
            <person name="Brown C.T."/>
            <person name="Hug L.A."/>
            <person name="Thomas B.C."/>
            <person name="Sharon I."/>
            <person name="Castelle C.J."/>
            <person name="Singh A."/>
            <person name="Wilkins M.J."/>
            <person name="Williams K.H."/>
            <person name="Banfield J.F."/>
        </authorList>
    </citation>
    <scope>NUCLEOTIDE SEQUENCE [LARGE SCALE GENOMIC DNA]</scope>
</reference>
<comment type="caution">
    <text evidence="4">The sequence shown here is derived from an EMBL/GenBank/DDBJ whole genome shotgun (WGS) entry which is preliminary data.</text>
</comment>
<dbReference type="Proteomes" id="UP000034207">
    <property type="component" value="Unassembled WGS sequence"/>
</dbReference>
<accession>A0A0G0LVJ8</accession>
<dbReference type="EMBL" id="LBVV01000004">
    <property type="protein sequence ID" value="KKQ95052.1"/>
    <property type="molecule type" value="Genomic_DNA"/>
</dbReference>
<dbReference type="Gene3D" id="3.20.20.70">
    <property type="entry name" value="Aldolase class I"/>
    <property type="match status" value="1"/>
</dbReference>
<dbReference type="PANTHER" id="PTHR32332">
    <property type="entry name" value="2-NITROPROPANE DIOXYGENASE"/>
    <property type="match status" value="1"/>
</dbReference>
<evidence type="ECO:0000256" key="1">
    <source>
        <dbReference type="ARBA" id="ARBA00022630"/>
    </source>
</evidence>
<dbReference type="AlphaFoldDB" id="A0A0G0LVJ8"/>
<protein>
    <submittedName>
        <fullName evidence="4">Oxidoreductase, 2-nitropropane dioxygenase family protein</fullName>
    </submittedName>
</protein>
<sequence length="349" mass="37124">MENLPGLTIPILGFNDKKEIVEKGKLVSSVAIQQGGMAVGISMAGLAAAVSGKGGIGLIAASGLTPDELISEIRKARKLSKGVIGINVMVAVKLFPELVKAAIKESIDLVVAGAGFSRDAFKWCLEAGIPYVPIIKDEKGASLCVRLGASAVVLECEEAGGHLATLESTWDVLPRVTEKVSVPVIAAGGILTRADINRALSLGASGVQMGMRFALSEESSAAESWKQECVDACSEDVVYVASPTGMYGRALNNDFVQQMGIALENLTSKNSSRIVAERLEDLRPRRLRKVQGARCVECLAHCERVYCIMHALRCALVGDLKNALIFCDKRVGEINDILSVEQIFAELLA</sequence>
<dbReference type="InterPro" id="IPR004136">
    <property type="entry name" value="NMO"/>
</dbReference>
<dbReference type="CDD" id="cd04730">
    <property type="entry name" value="NPD_like"/>
    <property type="match status" value="1"/>
</dbReference>
<evidence type="ECO:0000313" key="5">
    <source>
        <dbReference type="Proteomes" id="UP000034207"/>
    </source>
</evidence>
<proteinExistence type="predicted"/>
<organism evidence="4 5">
    <name type="scientific">candidate division CPR2 bacterium GW2011_GWC2_39_10</name>
    <dbReference type="NCBI Taxonomy" id="1618345"/>
    <lineage>
        <taxon>Bacteria</taxon>
        <taxon>Bacteria division CPR2</taxon>
    </lineage>
</organism>
<gene>
    <name evidence="4" type="ORF">UT18_C0004G0004</name>
</gene>
<keyword evidence="2" id="KW-0288">FMN</keyword>
<dbReference type="InterPro" id="IPR013785">
    <property type="entry name" value="Aldolase_TIM"/>
</dbReference>
<evidence type="ECO:0000256" key="3">
    <source>
        <dbReference type="ARBA" id="ARBA00023002"/>
    </source>
</evidence>
<dbReference type="GO" id="GO:0051213">
    <property type="term" value="F:dioxygenase activity"/>
    <property type="evidence" value="ECO:0007669"/>
    <property type="project" value="UniProtKB-KW"/>
</dbReference>
<dbReference type="STRING" id="1618345.UT18_C0004G0004"/>
<evidence type="ECO:0000313" key="4">
    <source>
        <dbReference type="EMBL" id="KKQ95052.1"/>
    </source>
</evidence>
<dbReference type="PANTHER" id="PTHR32332:SF18">
    <property type="entry name" value="2-NITROPROPANE DIOXYGENASE"/>
    <property type="match status" value="1"/>
</dbReference>
<evidence type="ECO:0000256" key="2">
    <source>
        <dbReference type="ARBA" id="ARBA00022643"/>
    </source>
</evidence>
<name>A0A0G0LVJ8_UNCC2</name>
<dbReference type="Pfam" id="PF03060">
    <property type="entry name" value="NMO"/>
    <property type="match status" value="2"/>
</dbReference>
<dbReference type="GO" id="GO:0018580">
    <property type="term" value="F:nitronate monooxygenase activity"/>
    <property type="evidence" value="ECO:0007669"/>
    <property type="project" value="InterPro"/>
</dbReference>
<keyword evidence="3" id="KW-0560">Oxidoreductase</keyword>
<dbReference type="SUPFAM" id="SSF51412">
    <property type="entry name" value="Inosine monophosphate dehydrogenase (IMPDH)"/>
    <property type="match status" value="1"/>
</dbReference>